<evidence type="ECO:0000259" key="3">
    <source>
        <dbReference type="Pfam" id="PF23571"/>
    </source>
</evidence>
<protein>
    <recommendedName>
        <fullName evidence="6">Indole-3-acetic acid-amido synthetase GH3.5</fullName>
    </recommendedName>
</protein>
<dbReference type="GO" id="GO:0010279">
    <property type="term" value="F:indole-3-acetic acid amido synthetase activity"/>
    <property type="evidence" value="ECO:0007669"/>
    <property type="project" value="TreeGrafter"/>
</dbReference>
<reference evidence="5" key="1">
    <citation type="submission" date="2023-03" db="UniProtKB">
        <authorList>
            <consortium name="EnsemblPlants"/>
        </authorList>
    </citation>
    <scope>IDENTIFICATION</scope>
</reference>
<evidence type="ECO:0000259" key="4">
    <source>
        <dbReference type="Pfam" id="PF23572"/>
    </source>
</evidence>
<comment type="similarity">
    <text evidence="1">Belongs to the IAA-amido conjugating enzyme family.</text>
</comment>
<proteinExistence type="inferred from homology"/>
<organism evidence="5">
    <name type="scientific">Cucumis melo</name>
    <name type="common">Muskmelon</name>
    <dbReference type="NCBI Taxonomy" id="3656"/>
    <lineage>
        <taxon>Eukaryota</taxon>
        <taxon>Viridiplantae</taxon>
        <taxon>Streptophyta</taxon>
        <taxon>Embryophyta</taxon>
        <taxon>Tracheophyta</taxon>
        <taxon>Spermatophyta</taxon>
        <taxon>Magnoliopsida</taxon>
        <taxon>eudicotyledons</taxon>
        <taxon>Gunneridae</taxon>
        <taxon>Pentapetalae</taxon>
        <taxon>rosids</taxon>
        <taxon>fabids</taxon>
        <taxon>Cucurbitales</taxon>
        <taxon>Cucurbitaceae</taxon>
        <taxon>Benincaseae</taxon>
        <taxon>Cucumis</taxon>
    </lineage>
</organism>
<evidence type="ECO:0008006" key="6">
    <source>
        <dbReference type="Google" id="ProtNLM"/>
    </source>
</evidence>
<name>A0A9I9CUC7_CUCME</name>
<dbReference type="AlphaFoldDB" id="A0A9I9CUC7"/>
<dbReference type="InterPro" id="IPR055378">
    <property type="entry name" value="GH3_C"/>
</dbReference>
<evidence type="ECO:0000256" key="1">
    <source>
        <dbReference type="ARBA" id="ARBA00008068"/>
    </source>
</evidence>
<dbReference type="PANTHER" id="PTHR31901">
    <property type="entry name" value="GH3 DOMAIN-CONTAINING PROTEIN"/>
    <property type="match status" value="1"/>
</dbReference>
<feature type="domain" description="GH3 middle" evidence="3">
    <location>
        <begin position="401"/>
        <end position="450"/>
    </location>
</feature>
<evidence type="ECO:0000256" key="2">
    <source>
        <dbReference type="ARBA" id="ARBA00022598"/>
    </source>
</evidence>
<keyword evidence="2" id="KW-0436">Ligase</keyword>
<dbReference type="Pfam" id="PF03321">
    <property type="entry name" value="GH3"/>
    <property type="match status" value="1"/>
</dbReference>
<dbReference type="EnsemblPlants" id="MELO3C008672.2.1">
    <property type="protein sequence ID" value="MELO3C008672.2.1"/>
    <property type="gene ID" value="MELO3C008672.2"/>
</dbReference>
<sequence>SNISLSLSPSLWISSISPLDLSSPNLFFPTPCYISVTPILKIYKNMSSNVEHKWLLDEKDYEALQQIQDITSNADEIQSLILTEILSTNANVEYLQQHGLDGSTDSSTFKKLIPLVSYEQLQPYITRIAEGDDSPILCSNPITGFFVSSGTSGGEPKLVPIYEQEFERRLSFFNYLMARTKQLFPNINCYNDKAMNFHFAKPDHKTKAGILVSSVFTRLLKTSLNLKSIATGNNAIPDDILLCTDTYQSLYCQLLCGLYRNDLVFQVGSIFASGLLHVFKFLENHWADLVSDIRTGSINNPKITDLSLRESVMKILVKPNPQLADLIETECSKGTWKGIVRRLWPNTKYIKAIATGSLSQYIPLLNYYTNNLPIFSDHYGSTECLLGLNLDPICDPNETSYTLIPTMAYFEFLPMDTTNINGEVTQELVDLVDVKLGQEYELVITTFAGFTNKAPKFSFVRRKNVILNLEYEKTNESDLRLGVEKAGGVLKPFGATIVDYTCYADTSTIPGHYVLYWELLIDGNDHNTQTNHFIPSSVYNDCCLAIEDSLSTFYRIKRSQEKTINPLEIRVVKSGTFEKLMQLAINGGASMNQYKTPRSLNSNQIHFIQLLESNVISSYFSQKNPRVGLH</sequence>
<dbReference type="Pfam" id="PF23571">
    <property type="entry name" value="GH3_M"/>
    <property type="match status" value="1"/>
</dbReference>
<dbReference type="Gramene" id="MELO3C008672.2.1">
    <property type="protein sequence ID" value="MELO3C008672.2.1"/>
    <property type="gene ID" value="MELO3C008672.2"/>
</dbReference>
<dbReference type="GO" id="GO:0005737">
    <property type="term" value="C:cytoplasm"/>
    <property type="evidence" value="ECO:0007669"/>
    <property type="project" value="TreeGrafter"/>
</dbReference>
<accession>A0A9I9CUC7</accession>
<feature type="domain" description="GH3 C-terminal" evidence="4">
    <location>
        <begin position="480"/>
        <end position="603"/>
    </location>
</feature>
<dbReference type="InterPro" id="IPR055377">
    <property type="entry name" value="GH3_M"/>
</dbReference>
<evidence type="ECO:0000313" key="5">
    <source>
        <dbReference type="EnsemblPlants" id="MELO3C008672.2.1"/>
    </source>
</evidence>
<dbReference type="PANTHER" id="PTHR31901:SF9">
    <property type="entry name" value="GH3 DOMAIN-CONTAINING PROTEIN"/>
    <property type="match status" value="1"/>
</dbReference>
<dbReference type="Pfam" id="PF23572">
    <property type="entry name" value="GH3_C"/>
    <property type="match status" value="1"/>
</dbReference>
<dbReference type="InterPro" id="IPR004993">
    <property type="entry name" value="GH3"/>
</dbReference>